<proteinExistence type="predicted"/>
<dbReference type="Proteomes" id="UP000013086">
    <property type="component" value="Unassembled WGS sequence"/>
</dbReference>
<evidence type="ECO:0000313" key="2">
    <source>
        <dbReference type="Proteomes" id="UP000013086"/>
    </source>
</evidence>
<dbReference type="AlphaFoldDB" id="N8NWX9"/>
<gene>
    <name evidence="1" type="ORF">F994_02807</name>
</gene>
<protein>
    <submittedName>
        <fullName evidence="1">Uncharacterized protein</fullName>
    </submittedName>
</protein>
<organism evidence="1 2">
    <name type="scientific">Acinetobacter bohemicus ANC 3994</name>
    <dbReference type="NCBI Taxonomy" id="1217715"/>
    <lineage>
        <taxon>Bacteria</taxon>
        <taxon>Pseudomonadati</taxon>
        <taxon>Pseudomonadota</taxon>
        <taxon>Gammaproteobacteria</taxon>
        <taxon>Moraxellales</taxon>
        <taxon>Moraxellaceae</taxon>
        <taxon>Acinetobacter</taxon>
    </lineage>
</organism>
<dbReference type="EMBL" id="APOH01000021">
    <property type="protein sequence ID" value="ENU18680.1"/>
    <property type="molecule type" value="Genomic_DNA"/>
</dbReference>
<dbReference type="HOGENOM" id="CLU_216673_0_0_6"/>
<evidence type="ECO:0000313" key="1">
    <source>
        <dbReference type="EMBL" id="ENU18680.1"/>
    </source>
</evidence>
<comment type="caution">
    <text evidence="1">The sequence shown here is derived from an EMBL/GenBank/DDBJ whole genome shotgun (WGS) entry which is preliminary data.</text>
</comment>
<reference evidence="1 2" key="1">
    <citation type="submission" date="2013-02" db="EMBL/GenBank/DDBJ databases">
        <title>The Genome Sequence of Acinetobacter sp. ANC 3994.</title>
        <authorList>
            <consortium name="The Broad Institute Genome Sequencing Platform"/>
            <consortium name="The Broad Institute Genome Sequencing Center for Infectious Disease"/>
            <person name="Cerqueira G."/>
            <person name="Feldgarden M."/>
            <person name="Courvalin P."/>
            <person name="Perichon B."/>
            <person name="Grillot-Courvalin C."/>
            <person name="Clermont D."/>
            <person name="Rocha E."/>
            <person name="Yoon E.-J."/>
            <person name="Nemec A."/>
            <person name="Walker B."/>
            <person name="Young S.K."/>
            <person name="Zeng Q."/>
            <person name="Gargeya S."/>
            <person name="Fitzgerald M."/>
            <person name="Haas B."/>
            <person name="Abouelleil A."/>
            <person name="Alvarado L."/>
            <person name="Arachchi H.M."/>
            <person name="Berlin A.M."/>
            <person name="Chapman S.B."/>
            <person name="Dewar J."/>
            <person name="Goldberg J."/>
            <person name="Griggs A."/>
            <person name="Gujja S."/>
            <person name="Hansen M."/>
            <person name="Howarth C."/>
            <person name="Imamovic A."/>
            <person name="Larimer J."/>
            <person name="McCowan C."/>
            <person name="Murphy C."/>
            <person name="Neiman D."/>
            <person name="Pearson M."/>
            <person name="Priest M."/>
            <person name="Roberts A."/>
            <person name="Saif S."/>
            <person name="Shea T."/>
            <person name="Sisk P."/>
            <person name="Sykes S."/>
            <person name="Wortman J."/>
            <person name="Nusbaum C."/>
            <person name="Birren B."/>
        </authorList>
    </citation>
    <scope>NUCLEOTIDE SEQUENCE [LARGE SCALE GENOMIC DNA]</scope>
    <source>
        <strain evidence="1 2">ANC 3994</strain>
    </source>
</reference>
<name>N8NWX9_9GAMM</name>
<accession>N8NWX9</accession>
<dbReference type="eggNOG" id="ENOG5031S7E">
    <property type="taxonomic scope" value="Bacteria"/>
</dbReference>
<sequence length="47" mass="5397">MNYHYSTITRTLKVFGVKMTHIFSNVGVGEIEELVINAKLKEATWRA</sequence>
<dbReference type="PATRIC" id="fig|1217715.3.peg.2744"/>